<keyword evidence="3" id="KW-1185">Reference proteome</keyword>
<evidence type="ECO:0000313" key="3">
    <source>
        <dbReference type="Proteomes" id="UP000266723"/>
    </source>
</evidence>
<feature type="compositionally biased region" description="Polar residues" evidence="1">
    <location>
        <begin position="83"/>
        <end position="93"/>
    </location>
</feature>
<dbReference type="Proteomes" id="UP000266723">
    <property type="component" value="Unassembled WGS sequence"/>
</dbReference>
<evidence type="ECO:0000313" key="2">
    <source>
        <dbReference type="EMBL" id="KAF3566429.1"/>
    </source>
</evidence>
<reference evidence="2 3" key="1">
    <citation type="journal article" date="2020" name="BMC Genomics">
        <title>Intraspecific diversification of the crop wild relative Brassica cretica Lam. using demographic model selection.</title>
        <authorList>
            <person name="Kioukis A."/>
            <person name="Michalopoulou V.A."/>
            <person name="Briers L."/>
            <person name="Pirintsos S."/>
            <person name="Studholme D.J."/>
            <person name="Pavlidis P."/>
            <person name="Sarris P.F."/>
        </authorList>
    </citation>
    <scope>NUCLEOTIDE SEQUENCE [LARGE SCALE GENOMIC DNA]</scope>
    <source>
        <strain evidence="3">cv. PFS-1207/04</strain>
    </source>
</reference>
<dbReference type="EMBL" id="QGKV02000759">
    <property type="protein sequence ID" value="KAF3566429.1"/>
    <property type="molecule type" value="Genomic_DNA"/>
</dbReference>
<name>A0ABQ7D495_BRACR</name>
<protein>
    <submittedName>
        <fullName evidence="2">Uncharacterized protein</fullName>
    </submittedName>
</protein>
<feature type="region of interest" description="Disordered" evidence="1">
    <location>
        <begin position="1"/>
        <end position="29"/>
    </location>
</feature>
<feature type="region of interest" description="Disordered" evidence="1">
    <location>
        <begin position="82"/>
        <end position="130"/>
    </location>
</feature>
<gene>
    <name evidence="2" type="ORF">DY000_02015477</name>
</gene>
<evidence type="ECO:0000256" key="1">
    <source>
        <dbReference type="SAM" id="MobiDB-lite"/>
    </source>
</evidence>
<accession>A0ABQ7D495</accession>
<sequence>MAVDEQDNPSESTPREAELQRQLDGLQSQVTDLHKAREATGNLELSSEVQRLKEKLDEHSKQLEQSAEMLTQLESENLVLSMPSLNTPNTTGCTARHPSGEAGASGEKAGDTRVHETISSDSEKETSEGAASLQSLLTTYLEQMISKKLDAMQSMVERLPGVAPPIRKSNPGS</sequence>
<proteinExistence type="predicted"/>
<feature type="compositionally biased region" description="Basic and acidic residues" evidence="1">
    <location>
        <begin position="108"/>
        <end position="127"/>
    </location>
</feature>
<comment type="caution">
    <text evidence="2">The sequence shown here is derived from an EMBL/GenBank/DDBJ whole genome shotgun (WGS) entry which is preliminary data.</text>
</comment>
<organism evidence="2 3">
    <name type="scientific">Brassica cretica</name>
    <name type="common">Mustard</name>
    <dbReference type="NCBI Taxonomy" id="69181"/>
    <lineage>
        <taxon>Eukaryota</taxon>
        <taxon>Viridiplantae</taxon>
        <taxon>Streptophyta</taxon>
        <taxon>Embryophyta</taxon>
        <taxon>Tracheophyta</taxon>
        <taxon>Spermatophyta</taxon>
        <taxon>Magnoliopsida</taxon>
        <taxon>eudicotyledons</taxon>
        <taxon>Gunneridae</taxon>
        <taxon>Pentapetalae</taxon>
        <taxon>rosids</taxon>
        <taxon>malvids</taxon>
        <taxon>Brassicales</taxon>
        <taxon>Brassicaceae</taxon>
        <taxon>Brassiceae</taxon>
        <taxon>Brassica</taxon>
    </lineage>
</organism>